<sequence length="293" mass="34300">MDIPMCIMCCNSLDNGYKTIVVRKKEIQGLMAKYNINNKVKLEINEKIEKIKIHELCVPEWPQFQDLSTEIDKKYPILPWTLLAVEPLEEDQDNSCSDEEDAYDDRAFNLVRTYMMENMEYTWTSTQLLKTQTFLNMSEKRLKRKLMRQFGNSLGVIDIKDDENNVESYVFYFKEVAELNMRDSIDRFEKIQKKIYENQSLDDEMSKIRNDVLSKCTGCPELTDNFEHEIPSSLSEFLDSALAAADEEIEDLSVKKREIAHTMIKSFFRPYYYRDSAINEIDKPGTSNSGKTL</sequence>
<gene>
    <name evidence="1" type="ORF">BBRV_LOCUS112024</name>
</gene>
<protein>
    <submittedName>
        <fullName evidence="1">Uncharacterized protein</fullName>
    </submittedName>
</protein>
<organism evidence="1">
    <name type="scientific">Bracon brevicornis</name>
    <dbReference type="NCBI Taxonomy" id="1563983"/>
    <lineage>
        <taxon>Eukaryota</taxon>
        <taxon>Metazoa</taxon>
        <taxon>Ecdysozoa</taxon>
        <taxon>Arthropoda</taxon>
        <taxon>Hexapoda</taxon>
        <taxon>Insecta</taxon>
        <taxon>Pterygota</taxon>
        <taxon>Neoptera</taxon>
        <taxon>Endopterygota</taxon>
        <taxon>Hymenoptera</taxon>
        <taxon>Apocrita</taxon>
        <taxon>Ichneumonoidea</taxon>
        <taxon>Braconidae</taxon>
        <taxon>Braconinae</taxon>
        <taxon>Bracon</taxon>
    </lineage>
</organism>
<accession>A0A6V7LPD1</accession>
<proteinExistence type="predicted"/>
<name>A0A6V7LPD1_9HYME</name>
<reference evidence="1" key="1">
    <citation type="submission" date="2020-07" db="EMBL/GenBank/DDBJ databases">
        <authorList>
            <person name="Ferguson B K."/>
        </authorList>
    </citation>
    <scope>NUCLEOTIDE SEQUENCE</scope>
    <source>
        <strain evidence="1">L06</strain>
    </source>
</reference>
<dbReference type="EMBL" id="CADCXW020000344">
    <property type="protein sequence ID" value="CAD1578105.1"/>
    <property type="molecule type" value="Genomic_DNA"/>
</dbReference>
<dbReference type="AlphaFoldDB" id="A0A6V7LPD1"/>
<evidence type="ECO:0000313" key="1">
    <source>
        <dbReference type="EMBL" id="CAD1578105.1"/>
    </source>
</evidence>